<dbReference type="Proteomes" id="UP000095286">
    <property type="component" value="Unplaced"/>
</dbReference>
<dbReference type="WBParaSite" id="RSKR_0000416000.1">
    <property type="protein sequence ID" value="RSKR_0000416000.1"/>
    <property type="gene ID" value="RSKR_0000416000"/>
</dbReference>
<reference evidence="2" key="1">
    <citation type="submission" date="2016-11" db="UniProtKB">
        <authorList>
            <consortium name="WormBaseParasite"/>
        </authorList>
    </citation>
    <scope>IDENTIFICATION</scope>
    <source>
        <strain evidence="2">KR3021</strain>
    </source>
</reference>
<organism evidence="1 2">
    <name type="scientific">Rhabditophanes sp. KR3021</name>
    <dbReference type="NCBI Taxonomy" id="114890"/>
    <lineage>
        <taxon>Eukaryota</taxon>
        <taxon>Metazoa</taxon>
        <taxon>Ecdysozoa</taxon>
        <taxon>Nematoda</taxon>
        <taxon>Chromadorea</taxon>
        <taxon>Rhabditida</taxon>
        <taxon>Tylenchina</taxon>
        <taxon>Panagrolaimomorpha</taxon>
        <taxon>Strongyloidoidea</taxon>
        <taxon>Alloionematidae</taxon>
        <taxon>Rhabditophanes</taxon>
    </lineage>
</organism>
<protein>
    <submittedName>
        <fullName evidence="2">Condensin complex subunit 2</fullName>
    </submittedName>
</protein>
<proteinExistence type="predicted"/>
<accession>A0AC35TTY9</accession>
<name>A0AC35TTY9_9BILA</name>
<evidence type="ECO:0000313" key="1">
    <source>
        <dbReference type="Proteomes" id="UP000095286"/>
    </source>
</evidence>
<evidence type="ECO:0000313" key="2">
    <source>
        <dbReference type="WBParaSite" id="RSKR_0000416000.1"/>
    </source>
</evidence>
<sequence length="273" mass="30634">MSQEDNTSRIDEDEDFGDFEDFESAAVEEVQAPVEKIVPQEPIVEIPSLADLISDTSLFVDEITTVEDSETIPLYDLLEKCDENNVFEKCDKIESYLEIWNDLKIIEDTRALKFNVGKSTSYNSFLEALQMNIKKVVPNSLEFLTLTSSNNINHNNTFPESTINNLASPEDRSSTEETTNVPQATFDWQEFGLSNDVHVSDVLIDIDVFLQDKGNGKEYSLQGDLSAFGCEDKIAKTTFLGEAKLSVVGKALYEKLPDYSFMMSKIVAFPQAS</sequence>